<evidence type="ECO:0000313" key="5">
    <source>
        <dbReference type="EMBL" id="XAO76521.1"/>
    </source>
</evidence>
<evidence type="ECO:0000259" key="4">
    <source>
        <dbReference type="Pfam" id="PF21467"/>
    </source>
</evidence>
<proteinExistence type="predicted"/>
<dbReference type="Gene3D" id="2.60.120.260">
    <property type="entry name" value="Galactose-binding domain-like"/>
    <property type="match status" value="2"/>
</dbReference>
<feature type="domain" description="Beta-galactosidase galactose-binding" evidence="4">
    <location>
        <begin position="87"/>
        <end position="145"/>
    </location>
</feature>
<dbReference type="InterPro" id="IPR048912">
    <property type="entry name" value="BetaGal1-like_ABD1"/>
</dbReference>
<dbReference type="Pfam" id="PF21467">
    <property type="entry name" value="BetaGal_gal-bd"/>
    <property type="match status" value="1"/>
</dbReference>
<dbReference type="AlphaFoldDB" id="A0AAU6WUP6"/>
<gene>
    <name evidence="5" type="ORF">AAFP95_16385</name>
</gene>
<dbReference type="GO" id="GO:0004553">
    <property type="term" value="F:hydrolase activity, hydrolyzing O-glycosyl compounds"/>
    <property type="evidence" value="ECO:0007669"/>
    <property type="project" value="InterPro"/>
</dbReference>
<feature type="domain" description="Beta-galactosidase 1-like first all-beta" evidence="3">
    <location>
        <begin position="2"/>
        <end position="66"/>
    </location>
</feature>
<keyword evidence="6" id="KW-1185">Reference proteome</keyword>
<evidence type="ECO:0000256" key="1">
    <source>
        <dbReference type="ARBA" id="ARBA00022801"/>
    </source>
</evidence>
<evidence type="ECO:0008006" key="7">
    <source>
        <dbReference type="Google" id="ProtNLM"/>
    </source>
</evidence>
<sequence>MGSLDRRLKQDSMNLTGISRDAVLDIWVENNGRINYGPFLNDNRHGITESVSIDGRAISGWNMYRFPFKTTGRFSFSKNGNQKTGHPALYKGSFTLQQLGDTYLDLRTFGKGFVFLNGRNLGKYWNIGPQQTIYVPACWLKKGRNEVIVFDELQGGHTALPSLDHSILDQNTKTEK</sequence>
<dbReference type="InterPro" id="IPR008979">
    <property type="entry name" value="Galactose-bd-like_sf"/>
</dbReference>
<name>A0AAU6WUP6_9FLAO</name>
<evidence type="ECO:0000259" key="3">
    <source>
        <dbReference type="Pfam" id="PF21317"/>
    </source>
</evidence>
<dbReference type="InterPro" id="IPR001944">
    <property type="entry name" value="Glycoside_Hdrlase_35"/>
</dbReference>
<dbReference type="Proteomes" id="UP001463665">
    <property type="component" value="Chromosome"/>
</dbReference>
<keyword evidence="2" id="KW-0326">Glycosidase</keyword>
<dbReference type="EMBL" id="CP154834">
    <property type="protein sequence ID" value="XAO76521.1"/>
    <property type="molecule type" value="Genomic_DNA"/>
</dbReference>
<evidence type="ECO:0000313" key="6">
    <source>
        <dbReference type="Proteomes" id="UP001463665"/>
    </source>
</evidence>
<dbReference type="GO" id="GO:0005975">
    <property type="term" value="P:carbohydrate metabolic process"/>
    <property type="evidence" value="ECO:0007669"/>
    <property type="project" value="InterPro"/>
</dbReference>
<protein>
    <recommendedName>
        <fullName evidence="7">Beta-galactosidase</fullName>
    </recommendedName>
</protein>
<keyword evidence="1" id="KW-0378">Hydrolase</keyword>
<dbReference type="RefSeq" id="WP_345767853.1">
    <property type="nucleotide sequence ID" value="NZ_CP154834.1"/>
</dbReference>
<evidence type="ECO:0000256" key="2">
    <source>
        <dbReference type="ARBA" id="ARBA00023295"/>
    </source>
</evidence>
<dbReference type="SUPFAM" id="SSF49785">
    <property type="entry name" value="Galactose-binding domain-like"/>
    <property type="match status" value="1"/>
</dbReference>
<reference evidence="5 6" key="1">
    <citation type="submission" date="2024-04" db="EMBL/GenBank/DDBJ databases">
        <title>Genome sequencing and assembly of rice foliar adapted Chryseobacterium endophyticum OsEnb-ALM-A6.</title>
        <authorList>
            <person name="Kumar S."/>
            <person name="Javed M."/>
            <person name="Chouhan V."/>
            <person name="Charishma K."/>
            <person name="Patel A."/>
            <person name="Kumar M."/>
            <person name="Sahu K.P."/>
            <person name="Kumar A."/>
        </authorList>
    </citation>
    <scope>NUCLEOTIDE SEQUENCE [LARGE SCALE GENOMIC DNA]</scope>
    <source>
        <strain evidence="5 6">OsEnb-ALM-A6</strain>
    </source>
</reference>
<dbReference type="PANTHER" id="PTHR23421">
    <property type="entry name" value="BETA-GALACTOSIDASE RELATED"/>
    <property type="match status" value="1"/>
</dbReference>
<organism evidence="5 6">
    <name type="scientific">Chryseobacterium endophyticum</name>
    <dbReference type="NCBI Taxonomy" id="1854762"/>
    <lineage>
        <taxon>Bacteria</taxon>
        <taxon>Pseudomonadati</taxon>
        <taxon>Bacteroidota</taxon>
        <taxon>Flavobacteriia</taxon>
        <taxon>Flavobacteriales</taxon>
        <taxon>Weeksellaceae</taxon>
        <taxon>Chryseobacterium group</taxon>
        <taxon>Chryseobacterium</taxon>
    </lineage>
</organism>
<accession>A0AAU6WUP6</accession>
<dbReference type="Pfam" id="PF21317">
    <property type="entry name" value="BetaGal_ABD_1"/>
    <property type="match status" value="1"/>
</dbReference>
<dbReference type="InterPro" id="IPR048913">
    <property type="entry name" value="BetaGal_gal-bd"/>
</dbReference>